<sequence>MEKNVNAVMVDTMAEAATLFATRFEEITLDQIAPRHPVFASVHAHR</sequence>
<accession>A0ABU0LPU3</accession>
<comment type="caution">
    <text evidence="1">The sequence shown here is derived from an EMBL/GenBank/DDBJ whole genome shotgun (WGS) entry which is preliminary data.</text>
</comment>
<name>A0ABU0LPU3_9HYPH</name>
<keyword evidence="2" id="KW-1185">Reference proteome</keyword>
<evidence type="ECO:0000313" key="2">
    <source>
        <dbReference type="Proteomes" id="UP001235094"/>
    </source>
</evidence>
<organism evidence="1 2">
    <name type="scientific">Ancylobacter amanitiformis</name>
    <dbReference type="NCBI Taxonomy" id="217069"/>
    <lineage>
        <taxon>Bacteria</taxon>
        <taxon>Pseudomonadati</taxon>
        <taxon>Pseudomonadota</taxon>
        <taxon>Alphaproteobacteria</taxon>
        <taxon>Hyphomicrobiales</taxon>
        <taxon>Xanthobacteraceae</taxon>
        <taxon>Ancylobacter</taxon>
    </lineage>
</organism>
<dbReference type="RefSeq" id="WP_306889454.1">
    <property type="nucleotide sequence ID" value="NZ_JAUSVR010000004.1"/>
</dbReference>
<reference evidence="1 2" key="1">
    <citation type="submission" date="2023-07" db="EMBL/GenBank/DDBJ databases">
        <title>Genomic Encyclopedia of Type Strains, Phase IV (KMG-IV): sequencing the most valuable type-strain genomes for metagenomic binning, comparative biology and taxonomic classification.</title>
        <authorList>
            <person name="Goeker M."/>
        </authorList>
    </citation>
    <scope>NUCLEOTIDE SEQUENCE [LARGE SCALE GENOMIC DNA]</scope>
    <source>
        <strain evidence="1 2">DSM 15561</strain>
    </source>
</reference>
<protein>
    <submittedName>
        <fullName evidence="1">Uncharacterized protein</fullName>
    </submittedName>
</protein>
<dbReference type="Proteomes" id="UP001235094">
    <property type="component" value="Unassembled WGS sequence"/>
</dbReference>
<proteinExistence type="predicted"/>
<gene>
    <name evidence="1" type="ORF">QOZ99_001620</name>
</gene>
<evidence type="ECO:0000313" key="1">
    <source>
        <dbReference type="EMBL" id="MDQ0510732.1"/>
    </source>
</evidence>
<dbReference type="EMBL" id="JAUSVR010000004">
    <property type="protein sequence ID" value="MDQ0510732.1"/>
    <property type="molecule type" value="Genomic_DNA"/>
</dbReference>